<dbReference type="AlphaFoldDB" id="A0A1F5KD45"/>
<dbReference type="InterPro" id="IPR030807">
    <property type="entry name" value="Methyltran_NanM"/>
</dbReference>
<evidence type="ECO:0008006" key="3">
    <source>
        <dbReference type="Google" id="ProtNLM"/>
    </source>
</evidence>
<reference evidence="1 2" key="1">
    <citation type="journal article" date="2016" name="Nat. Commun.">
        <title>Thousands of microbial genomes shed light on interconnected biogeochemical processes in an aquifer system.</title>
        <authorList>
            <person name="Anantharaman K."/>
            <person name="Brown C.T."/>
            <person name="Hug L.A."/>
            <person name="Sharon I."/>
            <person name="Castelle C.J."/>
            <person name="Probst A.J."/>
            <person name="Thomas B.C."/>
            <person name="Singh A."/>
            <person name="Wilkins M.J."/>
            <person name="Karaoz U."/>
            <person name="Brodie E.L."/>
            <person name="Williams K.H."/>
            <person name="Hubbard S.S."/>
            <person name="Banfield J.F."/>
        </authorList>
    </citation>
    <scope>NUCLEOTIDE SEQUENCE [LARGE SCALE GENOMIC DNA]</scope>
</reference>
<sequence length="236" mass="27812">MSKTWDKLSAQHEQELAHGISGFRQTVATRYFTSKSENNPEDIRRFAQGVKIDMDDSMFGDPVMVEIDGHKVTHDLVRSITEVDTIRVDWSKIKHVCEIGAGYGRTAYIILKRYPHIKYKVIDRYPAIGLSERHLTEQFPESDLTFQSPGSPVKDVDLFLAISVMSELSVDEQAKYFEMFQKGKYLYLKDWIRKRNKADNRYITRFTWPIPSTWKELYWEKDPHYGNFFYSLYEIL</sequence>
<organism evidence="1 2">
    <name type="scientific">Candidatus Daviesbacteria bacterium RIFCSPHIGHO2_12_FULL_37_11</name>
    <dbReference type="NCBI Taxonomy" id="1797777"/>
    <lineage>
        <taxon>Bacteria</taxon>
        <taxon>Candidatus Daviesiibacteriota</taxon>
    </lineage>
</organism>
<evidence type="ECO:0000313" key="1">
    <source>
        <dbReference type="EMBL" id="OGE38784.1"/>
    </source>
</evidence>
<dbReference type="SUPFAM" id="SSF53335">
    <property type="entry name" value="S-adenosyl-L-methionine-dependent methyltransferases"/>
    <property type="match status" value="1"/>
</dbReference>
<name>A0A1F5KD45_9BACT</name>
<gene>
    <name evidence="1" type="ORF">A3F00_00690</name>
</gene>
<evidence type="ECO:0000313" key="2">
    <source>
        <dbReference type="Proteomes" id="UP000176527"/>
    </source>
</evidence>
<comment type="caution">
    <text evidence="1">The sequence shown here is derived from an EMBL/GenBank/DDBJ whole genome shotgun (WGS) entry which is preliminary data.</text>
</comment>
<dbReference type="Gene3D" id="3.40.50.150">
    <property type="entry name" value="Vaccinia Virus protein VP39"/>
    <property type="match status" value="1"/>
</dbReference>
<proteinExistence type="predicted"/>
<dbReference type="Proteomes" id="UP000176527">
    <property type="component" value="Unassembled WGS sequence"/>
</dbReference>
<dbReference type="InterPro" id="IPR029063">
    <property type="entry name" value="SAM-dependent_MTases_sf"/>
</dbReference>
<dbReference type="NCBIfam" id="TIGR04371">
    <property type="entry name" value="methyltran_NanM"/>
    <property type="match status" value="1"/>
</dbReference>
<protein>
    <recommendedName>
        <fullName evidence="3">O-methyltransferase domain-containing protein</fullName>
    </recommendedName>
</protein>
<dbReference type="EMBL" id="MFDE01000012">
    <property type="protein sequence ID" value="OGE38784.1"/>
    <property type="molecule type" value="Genomic_DNA"/>
</dbReference>
<accession>A0A1F5KD45</accession>